<name>D2VUL6_NAEGR</name>
<evidence type="ECO:0000313" key="2">
    <source>
        <dbReference type="EMBL" id="EFC39530.1"/>
    </source>
</evidence>
<evidence type="ECO:0000256" key="1">
    <source>
        <dbReference type="SAM" id="MobiDB-lite"/>
    </source>
</evidence>
<dbReference type="EMBL" id="GG738899">
    <property type="protein sequence ID" value="EFC39530.1"/>
    <property type="molecule type" value="Genomic_DNA"/>
</dbReference>
<accession>D2VUL6</accession>
<proteinExistence type="predicted"/>
<gene>
    <name evidence="2" type="ORF">NAEGRDRAFT_52383</name>
</gene>
<keyword evidence="3" id="KW-1185">Reference proteome</keyword>
<dbReference type="InterPro" id="IPR011015">
    <property type="entry name" value="LEM/LEM-like_dom_sf"/>
</dbReference>
<protein>
    <submittedName>
        <fullName evidence="2">Predicted protein</fullName>
    </submittedName>
</protein>
<dbReference type="KEGG" id="ngr:NAEGRDRAFT_52383"/>
<dbReference type="InParanoid" id="D2VUL6"/>
<evidence type="ECO:0000313" key="3">
    <source>
        <dbReference type="Proteomes" id="UP000006671"/>
    </source>
</evidence>
<dbReference type="Gene3D" id="1.10.720.40">
    <property type="match status" value="1"/>
</dbReference>
<feature type="compositionally biased region" description="Low complexity" evidence="1">
    <location>
        <begin position="67"/>
        <end position="77"/>
    </location>
</feature>
<dbReference type="VEuPathDB" id="AmoebaDB:NAEGRDRAFT_52383"/>
<sequence>MDANGYTVAGLKEILEENNIEIPKGAHLKAHLVKLYEEQILKKKRKPRPTRSSSRINNVDDSNILIPSSSSAPSAPALTPFNSSMQISDGATVEKQQHQVMISTSMMDISLSSDKPISCLVNVDGVTYSIKPKVNIQPRQELFNNFNTITTSNNNTISNNDNSIGLNTIQADNTTNRVNNTNTITNSNSNNTISNDNSISLNNIQAGNSTNNVKFNNNTNTTNDTNTQGTTTSSDAIYANTRIKLENEDKESETIVKKTKIKSDVENRITKPIKLRKRVKKLRARINSSD</sequence>
<dbReference type="RefSeq" id="XP_002672274.1">
    <property type="nucleotide sequence ID" value="XM_002672228.1"/>
</dbReference>
<dbReference type="GeneID" id="8850902"/>
<dbReference type="AlphaFoldDB" id="D2VUL6"/>
<feature type="region of interest" description="Disordered" evidence="1">
    <location>
        <begin position="42"/>
        <end position="83"/>
    </location>
</feature>
<organism evidence="3">
    <name type="scientific">Naegleria gruberi</name>
    <name type="common">Amoeba</name>
    <dbReference type="NCBI Taxonomy" id="5762"/>
    <lineage>
        <taxon>Eukaryota</taxon>
        <taxon>Discoba</taxon>
        <taxon>Heterolobosea</taxon>
        <taxon>Tetramitia</taxon>
        <taxon>Eutetramitia</taxon>
        <taxon>Vahlkampfiidae</taxon>
        <taxon>Naegleria</taxon>
    </lineage>
</organism>
<reference evidence="2 3" key="1">
    <citation type="journal article" date="2010" name="Cell">
        <title>The genome of Naegleria gruberi illuminates early eukaryotic versatility.</title>
        <authorList>
            <person name="Fritz-Laylin L.K."/>
            <person name="Prochnik S.E."/>
            <person name="Ginger M.L."/>
            <person name="Dacks J.B."/>
            <person name="Carpenter M.L."/>
            <person name="Field M.C."/>
            <person name="Kuo A."/>
            <person name="Paredez A."/>
            <person name="Chapman J."/>
            <person name="Pham J."/>
            <person name="Shu S."/>
            <person name="Neupane R."/>
            <person name="Cipriano M."/>
            <person name="Mancuso J."/>
            <person name="Tu H."/>
            <person name="Salamov A."/>
            <person name="Lindquist E."/>
            <person name="Shapiro H."/>
            <person name="Lucas S."/>
            <person name="Grigoriev I.V."/>
            <person name="Cande W.Z."/>
            <person name="Fulton C."/>
            <person name="Rokhsar D.S."/>
            <person name="Dawson S.C."/>
        </authorList>
    </citation>
    <scope>NUCLEOTIDE SEQUENCE [LARGE SCALE GENOMIC DNA]</scope>
    <source>
        <strain evidence="2 3">NEG-M</strain>
    </source>
</reference>
<dbReference type="OMA" id="YVINIRF"/>
<dbReference type="Proteomes" id="UP000006671">
    <property type="component" value="Unassembled WGS sequence"/>
</dbReference>